<dbReference type="InterPro" id="IPR041920">
    <property type="entry name" value="ROS/MUCR_sf"/>
</dbReference>
<dbReference type="Gene3D" id="1.10.10.1550">
    <property type="entry name" value="ROS/MUCR transcriptional regulator protein"/>
    <property type="match status" value="1"/>
</dbReference>
<comment type="caution">
    <text evidence="2">The sequence shown here is derived from an EMBL/GenBank/DDBJ whole genome shotgun (WGS) entry which is preliminary data.</text>
</comment>
<evidence type="ECO:0000313" key="3">
    <source>
        <dbReference type="Proteomes" id="UP001169764"/>
    </source>
</evidence>
<evidence type="ECO:0000256" key="1">
    <source>
        <dbReference type="ARBA" id="ARBA00007031"/>
    </source>
</evidence>
<dbReference type="EMBL" id="JAUOTP010000003">
    <property type="protein sequence ID" value="MDO6414600.1"/>
    <property type="molecule type" value="Genomic_DNA"/>
</dbReference>
<organism evidence="2 3">
    <name type="scientific">Sphingomonas natans</name>
    <dbReference type="NCBI Taxonomy" id="3063330"/>
    <lineage>
        <taxon>Bacteria</taxon>
        <taxon>Pseudomonadati</taxon>
        <taxon>Pseudomonadota</taxon>
        <taxon>Alphaproteobacteria</taxon>
        <taxon>Sphingomonadales</taxon>
        <taxon>Sphingomonadaceae</taxon>
        <taxon>Sphingomonas</taxon>
    </lineage>
</organism>
<protein>
    <submittedName>
        <fullName evidence="2">MucR family transcriptional regulator</fullName>
    </submittedName>
</protein>
<dbReference type="Pfam" id="PF05443">
    <property type="entry name" value="ROS_MUCR"/>
    <property type="match status" value="1"/>
</dbReference>
<dbReference type="InterPro" id="IPR008807">
    <property type="entry name" value="ROS_MUCR"/>
</dbReference>
<reference evidence="2" key="1">
    <citation type="submission" date="2023-07" db="EMBL/GenBank/DDBJ databases">
        <authorList>
            <person name="Kim M."/>
        </authorList>
    </citation>
    <scope>NUCLEOTIDE SEQUENCE</scope>
    <source>
        <strain evidence="2">BIUV-7</strain>
    </source>
</reference>
<proteinExistence type="inferred from homology"/>
<evidence type="ECO:0000313" key="2">
    <source>
        <dbReference type="EMBL" id="MDO6414600.1"/>
    </source>
</evidence>
<accession>A0ABT8YAC0</accession>
<name>A0ABT8YAC0_9SPHN</name>
<gene>
    <name evidence="2" type="ORF">Q4F19_09425</name>
</gene>
<dbReference type="Proteomes" id="UP001169764">
    <property type="component" value="Unassembled WGS sequence"/>
</dbReference>
<comment type="similarity">
    <text evidence="1">Belongs to the ros/MucR family.</text>
</comment>
<keyword evidence="3" id="KW-1185">Reference proteome</keyword>
<sequence length="162" mass="17653">MAIWNIILMSEDQTNPIDLTGDIVTAYVANNQVAARDVPALIAEIYQALTRLGTEASAPAKPSAPQAAVSVRKSLANPDHIISMIDGKPYRMLRRHLTNNEHTPASYRRAFDLPHDYPMTAPSYSEQRRALAHKIGLGRKVAAVPAAAPKRRTGTIKAFADA</sequence>